<dbReference type="PROSITE" id="PS50222">
    <property type="entry name" value="EF_HAND_2"/>
    <property type="match status" value="5"/>
</dbReference>
<dbReference type="InterPro" id="IPR011992">
    <property type="entry name" value="EF-hand-dom_pair"/>
</dbReference>
<comment type="similarity">
    <text evidence="1">Belongs to the CREC family.</text>
</comment>
<feature type="domain" description="EF-hand" evidence="5">
    <location>
        <begin position="243"/>
        <end position="268"/>
    </location>
</feature>
<feature type="domain" description="EF-hand" evidence="5">
    <location>
        <begin position="67"/>
        <end position="102"/>
    </location>
</feature>
<keyword evidence="4" id="KW-0732">Signal</keyword>
<dbReference type="Pfam" id="PF13202">
    <property type="entry name" value="EF-hand_5"/>
    <property type="match status" value="1"/>
</dbReference>
<evidence type="ECO:0000256" key="2">
    <source>
        <dbReference type="ARBA" id="ARBA00022723"/>
    </source>
</evidence>
<keyword evidence="7" id="KW-1185">Reference proteome</keyword>
<evidence type="ECO:0000313" key="6">
    <source>
        <dbReference type="EMBL" id="KAK1158171.1"/>
    </source>
</evidence>
<keyword evidence="2" id="KW-0479">Metal-binding</keyword>
<feature type="chain" id="PRO_5042042604" evidence="4">
    <location>
        <begin position="22"/>
        <end position="323"/>
    </location>
</feature>
<reference evidence="6" key="1">
    <citation type="submission" date="2022-02" db="EMBL/GenBank/DDBJ databases">
        <title>Atlantic sturgeon de novo genome assembly.</title>
        <authorList>
            <person name="Stock M."/>
            <person name="Klopp C."/>
            <person name="Guiguen Y."/>
            <person name="Cabau C."/>
            <person name="Parinello H."/>
            <person name="Santidrian Yebra-Pimentel E."/>
            <person name="Kuhl H."/>
            <person name="Dirks R.P."/>
            <person name="Guessner J."/>
            <person name="Wuertz S."/>
            <person name="Du K."/>
            <person name="Schartl M."/>
        </authorList>
    </citation>
    <scope>NUCLEOTIDE SEQUENCE</scope>
    <source>
        <strain evidence="6">STURGEONOMICS-FGT-2020</strain>
        <tissue evidence="6">Whole blood</tissue>
    </source>
</reference>
<evidence type="ECO:0000256" key="1">
    <source>
        <dbReference type="ARBA" id="ARBA00006431"/>
    </source>
</evidence>
<protein>
    <submittedName>
        <fullName evidence="6">Reticulocalbin-2-like</fullName>
    </submittedName>
</protein>
<dbReference type="EMBL" id="JAGXEW010000025">
    <property type="protein sequence ID" value="KAK1158171.1"/>
    <property type="molecule type" value="Genomic_DNA"/>
</dbReference>
<dbReference type="GO" id="GO:0005509">
    <property type="term" value="F:calcium ion binding"/>
    <property type="evidence" value="ECO:0007669"/>
    <property type="project" value="InterPro"/>
</dbReference>
<dbReference type="Gene3D" id="1.10.238.10">
    <property type="entry name" value="EF-hand"/>
    <property type="match status" value="2"/>
</dbReference>
<dbReference type="PANTHER" id="PTHR10827:SF78">
    <property type="entry name" value="RETICULOCALBIN-2"/>
    <property type="match status" value="1"/>
</dbReference>
<dbReference type="PROSITE" id="PS51257">
    <property type="entry name" value="PROKAR_LIPOPROTEIN"/>
    <property type="match status" value="1"/>
</dbReference>
<accession>A0AAD8CWV6</accession>
<dbReference type="SMART" id="SM00054">
    <property type="entry name" value="EFh"/>
    <property type="match status" value="5"/>
</dbReference>
<dbReference type="GO" id="GO:0005783">
    <property type="term" value="C:endoplasmic reticulum"/>
    <property type="evidence" value="ECO:0007669"/>
    <property type="project" value="TreeGrafter"/>
</dbReference>
<dbReference type="InterPro" id="IPR018247">
    <property type="entry name" value="EF_Hand_1_Ca_BS"/>
</dbReference>
<dbReference type="FunFam" id="1.10.238.10:FF:000176">
    <property type="entry name" value="reticulocalbin-2 isoform X2"/>
    <property type="match status" value="1"/>
</dbReference>
<evidence type="ECO:0000256" key="3">
    <source>
        <dbReference type="ARBA" id="ARBA00022837"/>
    </source>
</evidence>
<dbReference type="PANTHER" id="PTHR10827">
    <property type="entry name" value="RETICULOCALBIN"/>
    <property type="match status" value="1"/>
</dbReference>
<keyword evidence="3" id="KW-0106">Calcium</keyword>
<feature type="domain" description="EF-hand" evidence="5">
    <location>
        <begin position="103"/>
        <end position="138"/>
    </location>
</feature>
<evidence type="ECO:0000259" key="5">
    <source>
        <dbReference type="PROSITE" id="PS50222"/>
    </source>
</evidence>
<dbReference type="Proteomes" id="UP001230051">
    <property type="component" value="Unassembled WGS sequence"/>
</dbReference>
<evidence type="ECO:0000313" key="7">
    <source>
        <dbReference type="Proteomes" id="UP001230051"/>
    </source>
</evidence>
<gene>
    <name evidence="6" type="primary">RCN2</name>
    <name evidence="6" type="ORF">AOXY_G24426</name>
</gene>
<evidence type="ECO:0000256" key="4">
    <source>
        <dbReference type="SAM" id="SignalP"/>
    </source>
</evidence>
<dbReference type="Pfam" id="PF13499">
    <property type="entry name" value="EF-hand_7"/>
    <property type="match status" value="2"/>
</dbReference>
<dbReference type="FunFam" id="1.10.238.10:FF:000170">
    <property type="entry name" value="reticulocalbin-2 isoform X1"/>
    <property type="match status" value="1"/>
</dbReference>
<dbReference type="PROSITE" id="PS00018">
    <property type="entry name" value="EF_HAND_1"/>
    <property type="match status" value="5"/>
</dbReference>
<proteinExistence type="inferred from homology"/>
<organism evidence="6 7">
    <name type="scientific">Acipenser oxyrinchus oxyrinchus</name>
    <dbReference type="NCBI Taxonomy" id="40147"/>
    <lineage>
        <taxon>Eukaryota</taxon>
        <taxon>Metazoa</taxon>
        <taxon>Chordata</taxon>
        <taxon>Craniata</taxon>
        <taxon>Vertebrata</taxon>
        <taxon>Euteleostomi</taxon>
        <taxon>Actinopterygii</taxon>
        <taxon>Chondrostei</taxon>
        <taxon>Acipenseriformes</taxon>
        <taxon>Acipenseridae</taxon>
        <taxon>Acipenser</taxon>
    </lineage>
</organism>
<dbReference type="AlphaFoldDB" id="A0AAD8CWV6"/>
<feature type="domain" description="EF-hand" evidence="5">
    <location>
        <begin position="198"/>
        <end position="227"/>
    </location>
</feature>
<feature type="domain" description="EF-hand" evidence="5">
    <location>
        <begin position="269"/>
        <end position="304"/>
    </location>
</feature>
<dbReference type="InterPro" id="IPR002048">
    <property type="entry name" value="EF_hand_dom"/>
</dbReference>
<dbReference type="SUPFAM" id="SSF47473">
    <property type="entry name" value="EF-hand"/>
    <property type="match status" value="2"/>
</dbReference>
<sequence length="323" mass="38100">MFQKMQSMLYLTCAFLALGCADIEHHQQDHLSEEHYVDGEHNAEYDRDAFFGDEEEEEEYAKLSPLEQQERLISIVKKIDTNSDGFISDDELSTWIQKSFRHYSTEETAHRFPEYDTNHDGIVSWEEYNMHMYDRVIRFDEDVVLNDSEEESFRLLHLKDKKRFEHADINDVPGLNLTEFIAFEHPSEVDYMMDYVKQDALEEHDRNGDGFISLNEYLGDYRRDPGAENDAEWTIVERERFENVYDKDQDGKLSPEELLNWVVPNNLDAAKEEAVHLIKEMDTNGDGKLTENEVLSNQELFLSSEATDYGRQLHDEHFYHDEL</sequence>
<comment type="caution">
    <text evidence="6">The sequence shown here is derived from an EMBL/GenBank/DDBJ whole genome shotgun (WGS) entry which is preliminary data.</text>
</comment>
<name>A0AAD8CWV6_ACIOX</name>
<feature type="signal peptide" evidence="4">
    <location>
        <begin position="1"/>
        <end position="21"/>
    </location>
</feature>